<evidence type="ECO:0000313" key="2">
    <source>
        <dbReference type="Proteomes" id="UP001205906"/>
    </source>
</evidence>
<reference evidence="1 2" key="1">
    <citation type="submission" date="2022-06" db="EMBL/GenBank/DDBJ databases">
        <title>Mesorhizobium sp. strain RP14 Genome sequencing and assembly.</title>
        <authorList>
            <person name="Kim I."/>
        </authorList>
    </citation>
    <scope>NUCLEOTIDE SEQUENCE [LARGE SCALE GENOMIC DNA]</scope>
    <source>
        <strain evidence="2">RP14(2022)</strain>
    </source>
</reference>
<dbReference type="Gene3D" id="3.10.28.20">
    <property type="entry name" value="Acetamidase/Formamidase-like domains"/>
    <property type="match status" value="1"/>
</dbReference>
<proteinExistence type="predicted"/>
<evidence type="ECO:0000313" key="1">
    <source>
        <dbReference type="EMBL" id="MCO6052190.1"/>
    </source>
</evidence>
<dbReference type="EMBL" id="JAMXQS010000011">
    <property type="protein sequence ID" value="MCO6052190.1"/>
    <property type="molecule type" value="Genomic_DNA"/>
</dbReference>
<name>A0ABT1CDE4_9HYPH</name>
<dbReference type="InterPro" id="IPR004304">
    <property type="entry name" value="FmdA_AmdA"/>
</dbReference>
<dbReference type="Pfam" id="PF03069">
    <property type="entry name" value="FmdA_AmdA"/>
    <property type="match status" value="2"/>
</dbReference>
<dbReference type="SUPFAM" id="SSF141130">
    <property type="entry name" value="Acetamidase/Formamidase-like"/>
    <property type="match status" value="1"/>
</dbReference>
<dbReference type="PANTHER" id="PTHR31891">
    <property type="entry name" value="FORMAMIDASE C869.04-RELATED"/>
    <property type="match status" value="1"/>
</dbReference>
<dbReference type="Gene3D" id="2.60.120.580">
    <property type="entry name" value="Acetamidase/Formamidase-like domains"/>
    <property type="match status" value="2"/>
</dbReference>
<protein>
    <submittedName>
        <fullName evidence="1">Acetamidase/formamidase family protein</fullName>
    </submittedName>
</protein>
<dbReference type="RefSeq" id="WP_252822478.1">
    <property type="nucleotide sequence ID" value="NZ_JAMXQS010000011.1"/>
</dbReference>
<organism evidence="1 2">
    <name type="scientific">Mesorhizobium liriopis</name>
    <dbReference type="NCBI Taxonomy" id="2953882"/>
    <lineage>
        <taxon>Bacteria</taxon>
        <taxon>Pseudomonadati</taxon>
        <taxon>Pseudomonadota</taxon>
        <taxon>Alphaproteobacteria</taxon>
        <taxon>Hyphomicrobiales</taxon>
        <taxon>Phyllobacteriaceae</taxon>
        <taxon>Mesorhizobium</taxon>
    </lineage>
</organism>
<accession>A0ABT1CDE4</accession>
<comment type="caution">
    <text evidence="1">The sequence shown here is derived from an EMBL/GenBank/DDBJ whole genome shotgun (WGS) entry which is preliminary data.</text>
</comment>
<dbReference type="PANTHER" id="PTHR31891:SF1">
    <property type="entry name" value="FORMAMIDASE C869.04-RELATED"/>
    <property type="match status" value="1"/>
</dbReference>
<gene>
    <name evidence="1" type="ORF">NGM99_20595</name>
</gene>
<sequence length="306" mass="32777">MTDNFVFHFGGHAATRTVRLGEPFTVFTEDCFGGRLSTREGRPREVAPYPQVNPLSGPFTVEDVRAGDILSIRILALKPARPWGVATISPNFGLLSGTRVSPNLQPVQDEHVWIWRLCEDGKTLQTEATDGRPLEVPFRPFLGTLGVAPAHGEVRLSVVPGDFGGNLDLPDLAVGAALHVRANQDGAHIYLGDGHFAQGDGEIAGTAVEGALHATIVVEKLALDPTFDWPRIETNTRVGVVGCARPLEDAARIAVAGLVQWMAAREGLKLQDAHQLVSQSCALQIGNLVNPLFSVLASVSKPHSTL</sequence>
<dbReference type="Proteomes" id="UP001205906">
    <property type="component" value="Unassembled WGS sequence"/>
</dbReference>
<keyword evidence="2" id="KW-1185">Reference proteome</keyword>